<organism evidence="5 6">
    <name type="scientific">Penaeus vannamei</name>
    <name type="common">Whiteleg shrimp</name>
    <name type="synonym">Litopenaeus vannamei</name>
    <dbReference type="NCBI Taxonomy" id="6689"/>
    <lineage>
        <taxon>Eukaryota</taxon>
        <taxon>Metazoa</taxon>
        <taxon>Ecdysozoa</taxon>
        <taxon>Arthropoda</taxon>
        <taxon>Crustacea</taxon>
        <taxon>Multicrustacea</taxon>
        <taxon>Malacostraca</taxon>
        <taxon>Eumalacostraca</taxon>
        <taxon>Eucarida</taxon>
        <taxon>Decapoda</taxon>
        <taxon>Dendrobranchiata</taxon>
        <taxon>Penaeoidea</taxon>
        <taxon>Penaeidae</taxon>
        <taxon>Penaeus</taxon>
    </lineage>
</organism>
<dbReference type="SMART" id="SM00408">
    <property type="entry name" value="IGc2"/>
    <property type="match status" value="3"/>
</dbReference>
<comment type="caution">
    <text evidence="5">The sequence shown here is derived from an EMBL/GenBank/DDBJ whole genome shotgun (WGS) entry which is preliminary data.</text>
</comment>
<evidence type="ECO:0000313" key="6">
    <source>
        <dbReference type="Proteomes" id="UP000283509"/>
    </source>
</evidence>
<feature type="domain" description="Ig-like" evidence="4">
    <location>
        <begin position="63"/>
        <end position="159"/>
    </location>
</feature>
<gene>
    <name evidence="5" type="ORF">C7M84_011609</name>
</gene>
<dbReference type="GO" id="GO:0098609">
    <property type="term" value="P:cell-cell adhesion"/>
    <property type="evidence" value="ECO:0007669"/>
    <property type="project" value="TreeGrafter"/>
</dbReference>
<dbReference type="InterPro" id="IPR013098">
    <property type="entry name" value="Ig_I-set"/>
</dbReference>
<feature type="region of interest" description="Disordered" evidence="3">
    <location>
        <begin position="1"/>
        <end position="57"/>
    </location>
</feature>
<dbReference type="Gene3D" id="2.60.40.10">
    <property type="entry name" value="Immunoglobulins"/>
    <property type="match status" value="4"/>
</dbReference>
<feature type="domain" description="Ig-like" evidence="4">
    <location>
        <begin position="371"/>
        <end position="457"/>
    </location>
</feature>
<dbReference type="Pfam" id="PF13927">
    <property type="entry name" value="Ig_3"/>
    <property type="match status" value="2"/>
</dbReference>
<dbReference type="GO" id="GO:0016020">
    <property type="term" value="C:membrane"/>
    <property type="evidence" value="ECO:0007669"/>
    <property type="project" value="UniProtKB-SubCell"/>
</dbReference>
<evidence type="ECO:0000256" key="2">
    <source>
        <dbReference type="ARBA" id="ARBA00023157"/>
    </source>
</evidence>
<dbReference type="InterPro" id="IPR036179">
    <property type="entry name" value="Ig-like_dom_sf"/>
</dbReference>
<dbReference type="InterPro" id="IPR003598">
    <property type="entry name" value="Ig_sub2"/>
</dbReference>
<accession>A0A3R7MUM5</accession>
<name>A0A3R7MUM5_PENVA</name>
<dbReference type="SMART" id="SM00409">
    <property type="entry name" value="IG"/>
    <property type="match status" value="4"/>
</dbReference>
<dbReference type="InterPro" id="IPR007110">
    <property type="entry name" value="Ig-like_dom"/>
</dbReference>
<feature type="compositionally biased region" description="Basic residues" evidence="3">
    <location>
        <begin position="15"/>
        <end position="32"/>
    </location>
</feature>
<reference evidence="5 6" key="2">
    <citation type="submission" date="2019-01" db="EMBL/GenBank/DDBJ databases">
        <title>The decoding of complex shrimp genome reveals the adaptation for benthos swimmer, frequently molting mechanism and breeding impact on genome.</title>
        <authorList>
            <person name="Sun Y."/>
            <person name="Gao Y."/>
            <person name="Yu Y."/>
        </authorList>
    </citation>
    <scope>NUCLEOTIDE SEQUENCE [LARGE SCALE GENOMIC DNA]</scope>
    <source>
        <tissue evidence="5">Muscle</tissue>
    </source>
</reference>
<keyword evidence="2" id="KW-1015">Disulfide bond</keyword>
<dbReference type="Pfam" id="PF07679">
    <property type="entry name" value="I-set"/>
    <property type="match status" value="1"/>
</dbReference>
<dbReference type="OrthoDB" id="5982258at2759"/>
<feature type="domain" description="Ig-like" evidence="4">
    <location>
        <begin position="272"/>
        <end position="368"/>
    </location>
</feature>
<dbReference type="InterPro" id="IPR003599">
    <property type="entry name" value="Ig_sub"/>
</dbReference>
<reference evidence="5 6" key="1">
    <citation type="submission" date="2018-04" db="EMBL/GenBank/DDBJ databases">
        <authorList>
            <person name="Zhang X."/>
            <person name="Yuan J."/>
            <person name="Li F."/>
            <person name="Xiang J."/>
        </authorList>
    </citation>
    <scope>NUCLEOTIDE SEQUENCE [LARGE SCALE GENOMIC DNA]</scope>
    <source>
        <tissue evidence="5">Muscle</tissue>
    </source>
</reference>
<dbReference type="InterPro" id="IPR013783">
    <property type="entry name" value="Ig-like_fold"/>
</dbReference>
<evidence type="ECO:0000259" key="4">
    <source>
        <dbReference type="PROSITE" id="PS50835"/>
    </source>
</evidence>
<keyword evidence="1" id="KW-0677">Repeat</keyword>
<proteinExistence type="predicted"/>
<dbReference type="STRING" id="6689.A0A3R7MUM5"/>
<dbReference type="Proteomes" id="UP000283509">
    <property type="component" value="Unassembled WGS sequence"/>
</dbReference>
<dbReference type="PANTHER" id="PTHR44170">
    <property type="entry name" value="PROTEIN SIDEKICK"/>
    <property type="match status" value="1"/>
</dbReference>
<dbReference type="AlphaFoldDB" id="A0A3R7MUM5"/>
<evidence type="ECO:0000256" key="1">
    <source>
        <dbReference type="ARBA" id="ARBA00022737"/>
    </source>
</evidence>
<dbReference type="PROSITE" id="PS50835">
    <property type="entry name" value="IG_LIKE"/>
    <property type="match status" value="3"/>
</dbReference>
<evidence type="ECO:0000256" key="3">
    <source>
        <dbReference type="SAM" id="MobiDB-lite"/>
    </source>
</evidence>
<dbReference type="FunFam" id="2.60.40.10:FF:001049">
    <property type="entry name" value="Down syndrome cell adhesion molecule-like protein Dscam2"/>
    <property type="match status" value="1"/>
</dbReference>
<dbReference type="EMBL" id="QCYY01002464">
    <property type="protein sequence ID" value="ROT70131.1"/>
    <property type="molecule type" value="Genomic_DNA"/>
</dbReference>
<keyword evidence="6" id="KW-1185">Reference proteome</keyword>
<dbReference type="SUPFAM" id="SSF48726">
    <property type="entry name" value="Immunoglobulin"/>
    <property type="match status" value="4"/>
</dbReference>
<sequence>MTYHFLIGGSNWSRPRGRHLGPRDPGRRRRVCRQPSPRTRPELSKATPQHTQDESCEGIREGPRLLQEPPPLLTFPNTRGAALTCAASATPTPTITWVTADGAHVDSVAGLRAVRGAHGNSTLTLHPFRPDQYRHDLHAATYRCLATNSVGTVTSRPVSVTAVVMQRYEVGVSDTAGEVGGPAVFTCDVPPTVSRHVTVTSWTVDGRTFRPSTRPDGRYWVLPSGELVVRGVTATDAYTHVSCTTSHAFDPAPHSSNAGRAIVTGDTMLSRPHLLLRRDLVRPWTREDFLLPCVARGYPPPTISWYHEDGTRGRVALGVGGSLAAGSGRARVVEGQLYLTGVTTEDSGHYLCVANNSAGTDSYRVNVQVRDRLSASVEPSLQRVDLGRPTRLTCRVSGTPVTSVTWYKDGRPIPPLPRITTYDRTLHIGQITREDGGMYQCLAKNDEDSTQAAAQVDLGEQLRAGTQVTGSAKGQPR</sequence>
<dbReference type="PANTHER" id="PTHR44170:SF6">
    <property type="entry name" value="CONTACTIN"/>
    <property type="match status" value="1"/>
</dbReference>
<protein>
    <submittedName>
        <fullName evidence="5">Putative Down syndrome cell adhesion molecule-like protein Dscam2 isoform X6</fullName>
    </submittedName>
</protein>
<evidence type="ECO:0000313" key="5">
    <source>
        <dbReference type="EMBL" id="ROT70131.1"/>
    </source>
</evidence>